<evidence type="ECO:0000256" key="3">
    <source>
        <dbReference type="ARBA" id="ARBA00023002"/>
    </source>
</evidence>
<evidence type="ECO:0000256" key="1">
    <source>
        <dbReference type="ARBA" id="ARBA00006484"/>
    </source>
</evidence>
<dbReference type="InterPro" id="IPR036291">
    <property type="entry name" value="NAD(P)-bd_dom_sf"/>
</dbReference>
<comment type="similarity">
    <text evidence="1">Belongs to the short-chain dehydrogenases/reductases (SDR) family.</text>
</comment>
<comment type="caution">
    <text evidence="5">The sequence shown here is derived from an EMBL/GenBank/DDBJ whole genome shotgun (WGS) entry which is preliminary data.</text>
</comment>
<accession>A0A8J7K9M4</accession>
<protein>
    <submittedName>
        <fullName evidence="5">SDR family oxidoreductase</fullName>
    </submittedName>
</protein>
<reference evidence="5 6" key="1">
    <citation type="submission" date="2020-10" db="EMBL/GenBank/DDBJ databases">
        <title>The genome sequence of Chitinilyticum litopenaei 4Y14.</title>
        <authorList>
            <person name="Liu Y."/>
        </authorList>
    </citation>
    <scope>NUCLEOTIDE SEQUENCE [LARGE SCALE GENOMIC DNA]</scope>
    <source>
        <strain evidence="5 6">4Y14</strain>
    </source>
</reference>
<evidence type="ECO:0000313" key="6">
    <source>
        <dbReference type="Proteomes" id="UP000604481"/>
    </source>
</evidence>
<gene>
    <name evidence="5" type="ORF">INR99_03415</name>
</gene>
<proteinExistence type="inferred from homology"/>
<evidence type="ECO:0000313" key="5">
    <source>
        <dbReference type="EMBL" id="MBE9608389.1"/>
    </source>
</evidence>
<dbReference type="AlphaFoldDB" id="A0A8J7K9M4"/>
<dbReference type="Proteomes" id="UP000604481">
    <property type="component" value="Unassembled WGS sequence"/>
</dbReference>
<organism evidence="5 6">
    <name type="scientific">Chitinilyticum piscinae</name>
    <dbReference type="NCBI Taxonomy" id="2866724"/>
    <lineage>
        <taxon>Bacteria</taxon>
        <taxon>Pseudomonadati</taxon>
        <taxon>Pseudomonadota</taxon>
        <taxon>Betaproteobacteria</taxon>
        <taxon>Neisseriales</taxon>
        <taxon>Chitinibacteraceae</taxon>
        <taxon>Chitinilyticum</taxon>
    </lineage>
</organism>
<dbReference type="EMBL" id="JADFUA010000001">
    <property type="protein sequence ID" value="MBE9608389.1"/>
    <property type="molecule type" value="Genomic_DNA"/>
</dbReference>
<dbReference type="SUPFAM" id="SSF51735">
    <property type="entry name" value="NAD(P)-binding Rossmann-fold domains"/>
    <property type="match status" value="1"/>
</dbReference>
<dbReference type="InterPro" id="IPR002347">
    <property type="entry name" value="SDR_fam"/>
</dbReference>
<sequence length="256" mass="25740">MNNTTQPALAGKTALVTGASSGIGLATARALLTAGAARVYITGRDAARLAAAAAELGERAVALRTDSSLPGDLDALRGAIAAAGDRLDVLFVNAGVAHYNQLGATSEAEYARIFDTNVKGVFFTVQALLGVLGDGASIVLNASVASSKGMAGLALYNASKAAVRSFARTWANELKDRQIRVNAISPGVTLTGIQAGGLGLDEAQMAGLEGFVRETVPAGRIAAAAEIAQAVLFLASPAASYVNGSELAVDGGLAQI</sequence>
<dbReference type="GO" id="GO:0016491">
    <property type="term" value="F:oxidoreductase activity"/>
    <property type="evidence" value="ECO:0007669"/>
    <property type="project" value="UniProtKB-KW"/>
</dbReference>
<dbReference type="PANTHER" id="PTHR43618">
    <property type="entry name" value="7-ALPHA-HYDROXYSTEROID DEHYDROGENASE"/>
    <property type="match status" value="1"/>
</dbReference>
<keyword evidence="2" id="KW-0521">NADP</keyword>
<feature type="domain" description="Ketoreductase" evidence="4">
    <location>
        <begin position="12"/>
        <end position="202"/>
    </location>
</feature>
<dbReference type="InterPro" id="IPR020904">
    <property type="entry name" value="Sc_DH/Rdtase_CS"/>
</dbReference>
<dbReference type="PROSITE" id="PS00061">
    <property type="entry name" value="ADH_SHORT"/>
    <property type="match status" value="1"/>
</dbReference>
<dbReference type="InterPro" id="IPR052178">
    <property type="entry name" value="Sec_Metab_Biosynth_SDR"/>
</dbReference>
<dbReference type="Gene3D" id="3.40.50.720">
    <property type="entry name" value="NAD(P)-binding Rossmann-like Domain"/>
    <property type="match status" value="1"/>
</dbReference>
<dbReference type="SMART" id="SM00822">
    <property type="entry name" value="PKS_KR"/>
    <property type="match status" value="1"/>
</dbReference>
<dbReference type="FunFam" id="3.40.50.720:FF:000084">
    <property type="entry name" value="Short-chain dehydrogenase reductase"/>
    <property type="match status" value="1"/>
</dbReference>
<name>A0A8J7K9M4_9NEIS</name>
<evidence type="ECO:0000256" key="2">
    <source>
        <dbReference type="ARBA" id="ARBA00022857"/>
    </source>
</evidence>
<dbReference type="RefSeq" id="WP_194114879.1">
    <property type="nucleotide sequence ID" value="NZ_JADFUA010000001.1"/>
</dbReference>
<dbReference type="InterPro" id="IPR057326">
    <property type="entry name" value="KR_dom"/>
</dbReference>
<dbReference type="PRINTS" id="PR00080">
    <property type="entry name" value="SDRFAMILY"/>
</dbReference>
<dbReference type="CDD" id="cd05233">
    <property type="entry name" value="SDR_c"/>
    <property type="match status" value="1"/>
</dbReference>
<keyword evidence="3" id="KW-0560">Oxidoreductase</keyword>
<dbReference type="PANTHER" id="PTHR43618:SF8">
    <property type="entry name" value="7ALPHA-HYDROXYSTEROID DEHYDROGENASE"/>
    <property type="match status" value="1"/>
</dbReference>
<dbReference type="PRINTS" id="PR00081">
    <property type="entry name" value="GDHRDH"/>
</dbReference>
<keyword evidence="6" id="KW-1185">Reference proteome</keyword>
<dbReference type="Pfam" id="PF13561">
    <property type="entry name" value="adh_short_C2"/>
    <property type="match status" value="1"/>
</dbReference>
<evidence type="ECO:0000259" key="4">
    <source>
        <dbReference type="SMART" id="SM00822"/>
    </source>
</evidence>